<gene>
    <name evidence="1" type="ORF">EDD72_101104</name>
</gene>
<dbReference type="RefSeq" id="WP_132766679.1">
    <property type="nucleotide sequence ID" value="NZ_SMAB01000001.1"/>
</dbReference>
<sequence>MMKLEDAVNNWLQIAVVHEARPNDNAAKETKDFFALILEEDHGLKNVRYVRDPFEYTVYFEKDGKEHLLKFQRALIEKLLEDIESEPKYNQ</sequence>
<dbReference type="Proteomes" id="UP000295788">
    <property type="component" value="Unassembled WGS sequence"/>
</dbReference>
<organism evidence="1 2">
    <name type="scientific">Tepidibacillus fermentans</name>
    <dbReference type="NCBI Taxonomy" id="1281767"/>
    <lineage>
        <taxon>Bacteria</taxon>
        <taxon>Bacillati</taxon>
        <taxon>Bacillota</taxon>
        <taxon>Bacilli</taxon>
        <taxon>Bacillales</taxon>
        <taxon>Bacillaceae</taxon>
        <taxon>Tepidibacillus</taxon>
    </lineage>
</organism>
<dbReference type="AlphaFoldDB" id="A0A4R3KLH6"/>
<dbReference type="EMBL" id="SMAB01000001">
    <property type="protein sequence ID" value="TCS84440.1"/>
    <property type="molecule type" value="Genomic_DNA"/>
</dbReference>
<keyword evidence="2" id="KW-1185">Reference proteome</keyword>
<reference evidence="1 2" key="1">
    <citation type="submission" date="2019-03" db="EMBL/GenBank/DDBJ databases">
        <title>Genomic Encyclopedia of Type Strains, Phase IV (KMG-IV): sequencing the most valuable type-strain genomes for metagenomic binning, comparative biology and taxonomic classification.</title>
        <authorList>
            <person name="Goeker M."/>
        </authorList>
    </citation>
    <scope>NUCLEOTIDE SEQUENCE [LARGE SCALE GENOMIC DNA]</scope>
    <source>
        <strain evidence="1 2">DSM 23802</strain>
    </source>
</reference>
<protein>
    <submittedName>
        <fullName evidence="1">Uncharacterized protein</fullName>
    </submittedName>
</protein>
<comment type="caution">
    <text evidence="1">The sequence shown here is derived from an EMBL/GenBank/DDBJ whole genome shotgun (WGS) entry which is preliminary data.</text>
</comment>
<evidence type="ECO:0000313" key="2">
    <source>
        <dbReference type="Proteomes" id="UP000295788"/>
    </source>
</evidence>
<evidence type="ECO:0000313" key="1">
    <source>
        <dbReference type="EMBL" id="TCS84440.1"/>
    </source>
</evidence>
<accession>A0A4R3KLH6</accession>
<name>A0A4R3KLH6_9BACI</name>
<dbReference type="OrthoDB" id="2692034at2"/>
<proteinExistence type="predicted"/>